<feature type="domain" description="Beta-lactamase-related" evidence="4">
    <location>
        <begin position="69"/>
        <end position="378"/>
    </location>
</feature>
<keyword evidence="6" id="KW-1185">Reference proteome</keyword>
<reference evidence="5 6" key="1">
    <citation type="submission" date="2019-03" db="EMBL/GenBank/DDBJ databases">
        <title>Genomic Encyclopedia of Type Strains, Phase IV (KMG-IV): sequencing the most valuable type-strain genomes for metagenomic binning, comparative biology and taxonomic classification.</title>
        <authorList>
            <person name="Goeker M."/>
        </authorList>
    </citation>
    <scope>NUCLEOTIDE SEQUENCE [LARGE SCALE GENOMIC DNA]</scope>
    <source>
        <strain evidence="5 6">DSM 25059</strain>
    </source>
</reference>
<feature type="compositionally biased region" description="Pro residues" evidence="1">
    <location>
        <begin position="33"/>
        <end position="45"/>
    </location>
</feature>
<feature type="transmembrane region" description="Helical" evidence="2">
    <location>
        <begin position="565"/>
        <end position="589"/>
    </location>
</feature>
<dbReference type="SUPFAM" id="SSF56601">
    <property type="entry name" value="beta-lactamase/transpeptidase-like"/>
    <property type="match status" value="1"/>
</dbReference>
<dbReference type="Gene3D" id="3.40.710.10">
    <property type="entry name" value="DD-peptidase/beta-lactamase superfamily"/>
    <property type="match status" value="1"/>
</dbReference>
<dbReference type="Pfam" id="PF00144">
    <property type="entry name" value="Beta-lactamase"/>
    <property type="match status" value="1"/>
</dbReference>
<feature type="chain" id="PRO_5021027713" evidence="3">
    <location>
        <begin position="28"/>
        <end position="660"/>
    </location>
</feature>
<comment type="caution">
    <text evidence="5">The sequence shown here is derived from an EMBL/GenBank/DDBJ whole genome shotgun (WGS) entry which is preliminary data.</text>
</comment>
<protein>
    <submittedName>
        <fullName evidence="5">CubicO group peptidase (Beta-lactamase class C family)</fullName>
    </submittedName>
</protein>
<evidence type="ECO:0000259" key="4">
    <source>
        <dbReference type="Pfam" id="PF00144"/>
    </source>
</evidence>
<name>A0A4R6FYJ3_9SPHN</name>
<feature type="region of interest" description="Disordered" evidence="1">
    <location>
        <begin position="29"/>
        <end position="52"/>
    </location>
</feature>
<dbReference type="Proteomes" id="UP000295493">
    <property type="component" value="Unassembled WGS sequence"/>
</dbReference>
<evidence type="ECO:0000256" key="3">
    <source>
        <dbReference type="SAM" id="SignalP"/>
    </source>
</evidence>
<evidence type="ECO:0000313" key="5">
    <source>
        <dbReference type="EMBL" id="TDN87041.1"/>
    </source>
</evidence>
<evidence type="ECO:0000256" key="1">
    <source>
        <dbReference type="SAM" id="MobiDB-lite"/>
    </source>
</evidence>
<gene>
    <name evidence="5" type="ORF">EV664_101620</name>
</gene>
<dbReference type="RefSeq" id="WP_211338452.1">
    <property type="nucleotide sequence ID" value="NZ_BMLU01000001.1"/>
</dbReference>
<evidence type="ECO:0000256" key="2">
    <source>
        <dbReference type="SAM" id="Phobius"/>
    </source>
</evidence>
<accession>A0A4R6FYJ3</accession>
<keyword evidence="3" id="KW-0732">Signal</keyword>
<dbReference type="EMBL" id="SNWD01000001">
    <property type="protein sequence ID" value="TDN87041.1"/>
    <property type="molecule type" value="Genomic_DNA"/>
</dbReference>
<dbReference type="AlphaFoldDB" id="A0A4R6FYJ3"/>
<evidence type="ECO:0000313" key="6">
    <source>
        <dbReference type="Proteomes" id="UP000295493"/>
    </source>
</evidence>
<dbReference type="InterPro" id="IPR050491">
    <property type="entry name" value="AmpC-like"/>
</dbReference>
<feature type="transmembrane region" description="Helical" evidence="2">
    <location>
        <begin position="515"/>
        <end position="540"/>
    </location>
</feature>
<dbReference type="PANTHER" id="PTHR46825:SF9">
    <property type="entry name" value="BETA-LACTAMASE-RELATED DOMAIN-CONTAINING PROTEIN"/>
    <property type="match status" value="1"/>
</dbReference>
<feature type="signal peptide" evidence="3">
    <location>
        <begin position="1"/>
        <end position="27"/>
    </location>
</feature>
<proteinExistence type="predicted"/>
<dbReference type="InterPro" id="IPR012338">
    <property type="entry name" value="Beta-lactam/transpept-like"/>
</dbReference>
<dbReference type="PANTHER" id="PTHR46825">
    <property type="entry name" value="D-ALANYL-D-ALANINE-CARBOXYPEPTIDASE/ENDOPEPTIDASE AMPH"/>
    <property type="match status" value="1"/>
</dbReference>
<organism evidence="5 6">
    <name type="scientific">Stakelama pacifica</name>
    <dbReference type="NCBI Taxonomy" id="517720"/>
    <lineage>
        <taxon>Bacteria</taxon>
        <taxon>Pseudomonadati</taxon>
        <taxon>Pseudomonadota</taxon>
        <taxon>Alphaproteobacteria</taxon>
        <taxon>Sphingomonadales</taxon>
        <taxon>Sphingomonadaceae</taxon>
        <taxon>Stakelama</taxon>
    </lineage>
</organism>
<keyword evidence="2" id="KW-0472">Membrane</keyword>
<feature type="transmembrane region" description="Helical" evidence="2">
    <location>
        <begin position="632"/>
        <end position="654"/>
    </location>
</feature>
<dbReference type="InterPro" id="IPR001466">
    <property type="entry name" value="Beta-lactam-related"/>
</dbReference>
<keyword evidence="2" id="KW-1133">Transmembrane helix</keyword>
<sequence length="660" mass="71739">MKRFRRTIATLAAILTLAVPIVPAASAAQDPAPAQPAPPLSPSPSPSQSAHSLTATDVDTWLDGLMPYGLQSGAIAGAVVVVVKDGKVLTKRGFGYADVEKGIRVDPDRTLFRVGSTSKLFTWTAVMQLVQAGKIDLDADVNRYLDFKIPPAFGKPITMRNLMTHTAGFEETLKHLIGVDPDKLRTLHESVTDWVPERIYAPGAEPAYSNYGAMLAGYIVQRVSGEKFNDYVTRHIFAPLGMPNATFAQPLPDRFKPFVSNGYETADGAAQPFELIDPAPAGALSITGGDIARFMIAHLNGGPPLLDPRTATMMHSRVNQPVPGLPGMALGFYQEDGNGLNIIGHGGDTVLFHSDLHLYLDKGVGLFMSFNSRGKNDAAYPLRAKLFEEFTDRYFPAARPDLPTASTARAHGKAMAGTYLSSRRAVSSWARLFYLPSQTSVSRNPDDTITVSTMTNAAGVPIRWREVGPWQWQEVGGEGRLAAVVRDGKVVSFANAEVAPIMVYMPAPFALDGAWIIPALVAALLVLLLTVIAWPTVALVRRHYGRRGPLSGRALRLHLATRATAALYVVIAGMWFTFIALLSASLLYLDGRLDLWMRIAQILSLVAIAGTVLVCWNMWVALRDGRGWFAKLWSIAIALACLFMTWFVIAQNLIPSSLNY</sequence>
<feature type="transmembrane region" description="Helical" evidence="2">
    <location>
        <begin position="595"/>
        <end position="620"/>
    </location>
</feature>
<keyword evidence="2" id="KW-0812">Transmembrane</keyword>